<keyword evidence="5" id="KW-1185">Reference proteome</keyword>
<dbReference type="SUPFAM" id="SSF81901">
    <property type="entry name" value="HCP-like"/>
    <property type="match status" value="1"/>
</dbReference>
<evidence type="ECO:0000256" key="1">
    <source>
        <dbReference type="ARBA" id="ARBA00007626"/>
    </source>
</evidence>
<dbReference type="EMBL" id="JABTTQ020003506">
    <property type="protein sequence ID" value="KAK6114931.1"/>
    <property type="molecule type" value="Genomic_DNA"/>
</dbReference>
<evidence type="ECO:0008006" key="6">
    <source>
        <dbReference type="Google" id="ProtNLM"/>
    </source>
</evidence>
<evidence type="ECO:0000313" key="4">
    <source>
        <dbReference type="EMBL" id="KAK6114931.1"/>
    </source>
</evidence>
<reference evidence="4 5" key="1">
    <citation type="journal article" date="2021" name="Comput. Struct. Biotechnol. J.">
        <title>De novo genome assembly of the potent medicinal plant Rehmannia glutinosa using nanopore technology.</title>
        <authorList>
            <person name="Ma L."/>
            <person name="Dong C."/>
            <person name="Song C."/>
            <person name="Wang X."/>
            <person name="Zheng X."/>
            <person name="Niu Y."/>
            <person name="Chen S."/>
            <person name="Feng W."/>
        </authorList>
    </citation>
    <scope>NUCLEOTIDE SEQUENCE [LARGE SCALE GENOMIC DNA]</scope>
    <source>
        <strain evidence="4">DH-2019</strain>
    </source>
</reference>
<dbReference type="InterPro" id="IPR050667">
    <property type="entry name" value="PPR-containing_protein"/>
</dbReference>
<dbReference type="Pfam" id="PF13041">
    <property type="entry name" value="PPR_2"/>
    <property type="match status" value="2"/>
</dbReference>
<dbReference type="NCBIfam" id="TIGR00756">
    <property type="entry name" value="PPR"/>
    <property type="match status" value="3"/>
</dbReference>
<proteinExistence type="inferred from homology"/>
<comment type="caution">
    <text evidence="4">The sequence shown here is derived from an EMBL/GenBank/DDBJ whole genome shotgun (WGS) entry which is preliminary data.</text>
</comment>
<name>A0ABR0TXZ6_REHGL</name>
<comment type="similarity">
    <text evidence="1">Belongs to the PPR family. P subfamily.</text>
</comment>
<protein>
    <recommendedName>
        <fullName evidence="6">Pentatricopeptide repeat-containing protein</fullName>
    </recommendedName>
</protein>
<sequence length="682" mass="77284">MWRPLARRASLYRRTAAPRLRPAIEHLQVPHHETATLPLPSIESASRFSLSSRISHFHQNPIFFSSSSAENHEDLSSEPIISEGNEITNGFDSGTLNEFHENSKPEDSIFDDAIDNLEVDKGFGEIFNGSVDLDENLDAVAIEDENMEQVKTNDPEMVERLLSLLQSSGTVNGSLESNLEEMDLVLDEDFMLKVLETPYIPGENLIGFFRWVLKKPEFKLTTVVLDALVSAICIENRKRDAYALWDLINEVGEKEKGVVSTESLNTLVAEFSRLGKGKAAFDVFNKFEEFGCYINADTYYFTIEALCRRSFYSWASSVCEKMLNDDKLPDAERVGKIISFLCRGGMTKNAHLVYLYAKDKKTYPPKSSINFLISSLSRIERTDKEINKELDNETVSLALEMLNDYSEEDRKYAIKPFSSVIKKLCWIEDVDRAKKLLLEMIDSGPPPGNEIFNCVINGLSKNGDMGEALNMMKLMEKRGLKPDVYTYSVIMSGYTRDGEMEEACKIFDEAKKQHSKLSPITYHTLIRGFCKLEQYEKAVSLLGEMKEHGVQPNHDEYNKLIKSLCLKALDWETAEKLEEEMRADGLILNGRTRALINAVKELKEGFALEPLFGDVNLENDAPGAQEWSDSSQDLHIAGALSTGFALFDMYLVLKPFKCDEQSRVLATFQRNEESYQSNMHGR</sequence>
<feature type="repeat" description="PPR" evidence="3">
    <location>
        <begin position="483"/>
        <end position="517"/>
    </location>
</feature>
<dbReference type="InterPro" id="IPR002885">
    <property type="entry name" value="PPR_rpt"/>
</dbReference>
<dbReference type="InterPro" id="IPR011990">
    <property type="entry name" value="TPR-like_helical_dom_sf"/>
</dbReference>
<dbReference type="PANTHER" id="PTHR47939:SF10">
    <property type="entry name" value="PENTACOTRIPEPTIDE-REPEAT REGION OF PRORP DOMAIN-CONTAINING PROTEIN"/>
    <property type="match status" value="1"/>
</dbReference>
<accession>A0ABR0TXZ6</accession>
<feature type="repeat" description="PPR" evidence="3">
    <location>
        <begin position="553"/>
        <end position="588"/>
    </location>
</feature>
<gene>
    <name evidence="4" type="ORF">DH2020_007200</name>
</gene>
<dbReference type="Proteomes" id="UP001318860">
    <property type="component" value="Unassembled WGS sequence"/>
</dbReference>
<evidence type="ECO:0000256" key="3">
    <source>
        <dbReference type="PROSITE-ProRule" id="PRU00708"/>
    </source>
</evidence>
<keyword evidence="2" id="KW-0677">Repeat</keyword>
<dbReference type="Gene3D" id="1.25.40.10">
    <property type="entry name" value="Tetratricopeptide repeat domain"/>
    <property type="match status" value="3"/>
</dbReference>
<dbReference type="PROSITE" id="PS51375">
    <property type="entry name" value="PPR"/>
    <property type="match status" value="4"/>
</dbReference>
<evidence type="ECO:0000256" key="2">
    <source>
        <dbReference type="ARBA" id="ARBA00022737"/>
    </source>
</evidence>
<dbReference type="PANTHER" id="PTHR47939">
    <property type="entry name" value="MEMBRANE-ASSOCIATED SALT-INDUCIBLE PROTEIN-LIKE"/>
    <property type="match status" value="1"/>
</dbReference>
<feature type="repeat" description="PPR" evidence="3">
    <location>
        <begin position="448"/>
        <end position="482"/>
    </location>
</feature>
<dbReference type="Pfam" id="PF01535">
    <property type="entry name" value="PPR"/>
    <property type="match status" value="2"/>
</dbReference>
<feature type="repeat" description="PPR" evidence="3">
    <location>
        <begin position="518"/>
        <end position="552"/>
    </location>
</feature>
<evidence type="ECO:0000313" key="5">
    <source>
        <dbReference type="Proteomes" id="UP001318860"/>
    </source>
</evidence>
<organism evidence="4 5">
    <name type="scientific">Rehmannia glutinosa</name>
    <name type="common">Chinese foxglove</name>
    <dbReference type="NCBI Taxonomy" id="99300"/>
    <lineage>
        <taxon>Eukaryota</taxon>
        <taxon>Viridiplantae</taxon>
        <taxon>Streptophyta</taxon>
        <taxon>Embryophyta</taxon>
        <taxon>Tracheophyta</taxon>
        <taxon>Spermatophyta</taxon>
        <taxon>Magnoliopsida</taxon>
        <taxon>eudicotyledons</taxon>
        <taxon>Gunneridae</taxon>
        <taxon>Pentapetalae</taxon>
        <taxon>asterids</taxon>
        <taxon>lamiids</taxon>
        <taxon>Lamiales</taxon>
        <taxon>Orobanchaceae</taxon>
        <taxon>Rehmannieae</taxon>
        <taxon>Rehmannia</taxon>
    </lineage>
</organism>